<evidence type="ECO:0000259" key="1">
    <source>
        <dbReference type="Pfam" id="PF03478"/>
    </source>
</evidence>
<accession>A0AAN9EUL0</accession>
<dbReference type="PANTHER" id="PTHR44259:SF15">
    <property type="entry name" value="F-BOX PROTEIN KIB2-RELATED"/>
    <property type="match status" value="1"/>
</dbReference>
<organism evidence="2 3">
    <name type="scientific">Clitoria ternatea</name>
    <name type="common">Butterfly pea</name>
    <dbReference type="NCBI Taxonomy" id="43366"/>
    <lineage>
        <taxon>Eukaryota</taxon>
        <taxon>Viridiplantae</taxon>
        <taxon>Streptophyta</taxon>
        <taxon>Embryophyta</taxon>
        <taxon>Tracheophyta</taxon>
        <taxon>Spermatophyta</taxon>
        <taxon>Magnoliopsida</taxon>
        <taxon>eudicotyledons</taxon>
        <taxon>Gunneridae</taxon>
        <taxon>Pentapetalae</taxon>
        <taxon>rosids</taxon>
        <taxon>fabids</taxon>
        <taxon>Fabales</taxon>
        <taxon>Fabaceae</taxon>
        <taxon>Papilionoideae</taxon>
        <taxon>50 kb inversion clade</taxon>
        <taxon>NPAAA clade</taxon>
        <taxon>indigoferoid/millettioid clade</taxon>
        <taxon>Phaseoleae</taxon>
        <taxon>Clitoria</taxon>
    </lineage>
</organism>
<protein>
    <recommendedName>
        <fullName evidence="1">KIB1-4 beta-propeller domain-containing protein</fullName>
    </recommendedName>
</protein>
<proteinExistence type="predicted"/>
<keyword evidence="3" id="KW-1185">Reference proteome</keyword>
<dbReference type="Proteomes" id="UP001359559">
    <property type="component" value="Unassembled WGS sequence"/>
</dbReference>
<dbReference type="PANTHER" id="PTHR44259">
    <property type="entry name" value="OS07G0183000 PROTEIN-RELATED"/>
    <property type="match status" value="1"/>
</dbReference>
<dbReference type="InterPro" id="IPR050942">
    <property type="entry name" value="F-box_BR-signaling"/>
</dbReference>
<dbReference type="Pfam" id="PF03478">
    <property type="entry name" value="Beta-prop_KIB1-4"/>
    <property type="match status" value="1"/>
</dbReference>
<dbReference type="AlphaFoldDB" id="A0AAN9EUL0"/>
<dbReference type="InterPro" id="IPR005174">
    <property type="entry name" value="KIB1-4_b-propeller"/>
</dbReference>
<dbReference type="EMBL" id="JAYKXN010000008">
    <property type="protein sequence ID" value="KAK7263601.1"/>
    <property type="molecule type" value="Genomic_DNA"/>
</dbReference>
<sequence length="368" mass="42194">MVAIGLSVPYAILPGSSIQGDTPDFNDDENGTNTAHRGIFTVSDNKFYEWKYMLKGHPDSWCVGSSLDFLILLDTNGFPFLLNPTSSSCIYFPRFPHSFFSSYSLFLDDHVLRKSFVSKAVLMSYTSASFPSHTPQYILVLIFSCARKLAYCQHNKWVEFFDAKSSYCDIIIHNNNLFALADNSWLEGWEFCDNGPVKVLDVRPSMEIDDEEDREFPWDTFSTQSYLLMLEKDFMLVKRFIGNYVTTDGEVVYEGHDDDALCPYRTKYFVVYKLEIGEVQWKKKRSLNDNVLFVGANESASVPAQALHGCETDSIYFTDDRWEEMNLDSLYGGHDWGVFSLKNQCVNSLNPYAHKMNPPPIWVVPTFL</sequence>
<gene>
    <name evidence="2" type="ORF">RJT34_31194</name>
</gene>
<comment type="caution">
    <text evidence="2">The sequence shown here is derived from an EMBL/GenBank/DDBJ whole genome shotgun (WGS) entry which is preliminary data.</text>
</comment>
<evidence type="ECO:0000313" key="3">
    <source>
        <dbReference type="Proteomes" id="UP001359559"/>
    </source>
</evidence>
<feature type="domain" description="KIB1-4 beta-propeller" evidence="1">
    <location>
        <begin position="40"/>
        <end position="340"/>
    </location>
</feature>
<name>A0AAN9EUL0_CLITE</name>
<evidence type="ECO:0000313" key="2">
    <source>
        <dbReference type="EMBL" id="KAK7263601.1"/>
    </source>
</evidence>
<reference evidence="2 3" key="1">
    <citation type="submission" date="2024-01" db="EMBL/GenBank/DDBJ databases">
        <title>The genomes of 5 underutilized Papilionoideae crops provide insights into root nodulation and disease resistance.</title>
        <authorList>
            <person name="Yuan L."/>
        </authorList>
    </citation>
    <scope>NUCLEOTIDE SEQUENCE [LARGE SCALE GENOMIC DNA]</scope>
    <source>
        <strain evidence="2">LY-2023</strain>
        <tissue evidence="2">Leaf</tissue>
    </source>
</reference>